<name>A0AAW3T8F7_9MICO</name>
<evidence type="ECO:0000259" key="3">
    <source>
        <dbReference type="PROSITE" id="PS51866"/>
    </source>
</evidence>
<dbReference type="InterPro" id="IPR041657">
    <property type="entry name" value="HTH_17"/>
</dbReference>
<keyword evidence="1 2" id="KW-0500">Molybdenum</keyword>
<organism evidence="4 7">
    <name type="scientific">Curtobacterium pusillum</name>
    <dbReference type="NCBI Taxonomy" id="69373"/>
    <lineage>
        <taxon>Bacteria</taxon>
        <taxon>Bacillati</taxon>
        <taxon>Actinomycetota</taxon>
        <taxon>Actinomycetes</taxon>
        <taxon>Micrococcales</taxon>
        <taxon>Microbacteriaceae</taxon>
        <taxon>Curtobacterium</taxon>
    </lineage>
</organism>
<evidence type="ECO:0000313" key="5">
    <source>
        <dbReference type="EMBL" id="NUU14775.1"/>
    </source>
</evidence>
<dbReference type="PROSITE" id="PS51866">
    <property type="entry name" value="MOP"/>
    <property type="match status" value="1"/>
</dbReference>
<comment type="caution">
    <text evidence="4">The sequence shown here is derived from an EMBL/GenBank/DDBJ whole genome shotgun (WGS) entry which is preliminary data.</text>
</comment>
<dbReference type="Gene3D" id="2.40.50.100">
    <property type="match status" value="1"/>
</dbReference>
<dbReference type="InterPro" id="IPR005116">
    <property type="entry name" value="Transp-assoc_OB_typ1"/>
</dbReference>
<protein>
    <submittedName>
        <fullName evidence="4">Molybdopterin-binding protein</fullName>
    </submittedName>
    <submittedName>
        <fullName evidence="5">TOBE domain-containing protein</fullName>
    </submittedName>
</protein>
<dbReference type="AlphaFoldDB" id="A0AAW3T8F7"/>
<keyword evidence="6" id="KW-1185">Reference proteome</keyword>
<sequence length="144" mass="15274">MTKLRIRDAARYLGVSDDTVRRMVDGGTFTRSTDTSGRTVVDGRELAAHIRGRSAQLDDPSGTKSSARNRFVGIVTDLVVDGVMAQVELQSGPHRIVSLMSAEAVRDLGLEVGTVAVASVKATMVSVEVPAETTDSRSAVEQDG</sequence>
<evidence type="ECO:0000313" key="6">
    <source>
        <dbReference type="Proteomes" id="UP000573001"/>
    </source>
</evidence>
<gene>
    <name evidence="4" type="ORF">FHW23_002173</name>
    <name evidence="5" type="ORF">HP507_13135</name>
</gene>
<dbReference type="Proteomes" id="UP000590225">
    <property type="component" value="Unassembled WGS sequence"/>
</dbReference>
<dbReference type="EMBL" id="JABMCE010000083">
    <property type="protein sequence ID" value="NUU14775.1"/>
    <property type="molecule type" value="Genomic_DNA"/>
</dbReference>
<dbReference type="Proteomes" id="UP000573001">
    <property type="component" value="Unassembled WGS sequence"/>
</dbReference>
<proteinExistence type="predicted"/>
<evidence type="ECO:0000313" key="7">
    <source>
        <dbReference type="Proteomes" id="UP000590225"/>
    </source>
</evidence>
<dbReference type="EMBL" id="JACGXP010000003">
    <property type="protein sequence ID" value="MBA8990908.1"/>
    <property type="molecule type" value="Genomic_DNA"/>
</dbReference>
<dbReference type="RefSeq" id="WP_175352238.1">
    <property type="nucleotide sequence ID" value="NZ_BAAAWQ010000001.1"/>
</dbReference>
<dbReference type="InterPro" id="IPR004606">
    <property type="entry name" value="Mop_domain"/>
</dbReference>
<reference evidence="5 6" key="1">
    <citation type="submission" date="2020-05" db="EMBL/GenBank/DDBJ databases">
        <title>Genome Sequencing of Type Strains.</title>
        <authorList>
            <person name="Lemaire J.F."/>
            <person name="Inderbitzin P."/>
            <person name="Gregorio O.A."/>
            <person name="Collins S.B."/>
            <person name="Wespe N."/>
            <person name="Knight-Connoni V."/>
        </authorList>
    </citation>
    <scope>NUCLEOTIDE SEQUENCE [LARGE SCALE GENOMIC DNA]</scope>
    <source>
        <strain evidence="5 6">ATCC 19096</strain>
    </source>
</reference>
<reference evidence="4 7" key="2">
    <citation type="submission" date="2020-07" db="EMBL/GenBank/DDBJ databases">
        <title>Above-ground endophytic microbial communities from plants in different locations in the United States.</title>
        <authorList>
            <person name="Frank C."/>
        </authorList>
    </citation>
    <scope>NUCLEOTIDE SEQUENCE [LARGE SCALE GENOMIC DNA]</scope>
    <source>
        <strain evidence="4 7">WPL5_2</strain>
    </source>
</reference>
<dbReference type="Pfam" id="PF03459">
    <property type="entry name" value="TOBE"/>
    <property type="match status" value="1"/>
</dbReference>
<evidence type="ECO:0000313" key="4">
    <source>
        <dbReference type="EMBL" id="MBA8990908.1"/>
    </source>
</evidence>
<evidence type="ECO:0000256" key="1">
    <source>
        <dbReference type="ARBA" id="ARBA00022505"/>
    </source>
</evidence>
<accession>A0AAW3T8F7</accession>
<dbReference type="GO" id="GO:0015689">
    <property type="term" value="P:molybdate ion transport"/>
    <property type="evidence" value="ECO:0007669"/>
    <property type="project" value="InterPro"/>
</dbReference>
<dbReference type="SUPFAM" id="SSF50331">
    <property type="entry name" value="MOP-like"/>
    <property type="match status" value="1"/>
</dbReference>
<evidence type="ECO:0000256" key="2">
    <source>
        <dbReference type="PROSITE-ProRule" id="PRU01213"/>
    </source>
</evidence>
<feature type="domain" description="Mop" evidence="3">
    <location>
        <begin position="64"/>
        <end position="129"/>
    </location>
</feature>
<dbReference type="Pfam" id="PF12728">
    <property type="entry name" value="HTH_17"/>
    <property type="match status" value="1"/>
</dbReference>
<dbReference type="InterPro" id="IPR008995">
    <property type="entry name" value="Mo/tungstate-bd_C_term_dom"/>
</dbReference>